<reference evidence="3" key="1">
    <citation type="submission" date="2018-02" db="EMBL/GenBank/DDBJ databases">
        <title>Rhizophora mucronata_Transcriptome.</title>
        <authorList>
            <person name="Meera S.P."/>
            <person name="Sreeshan A."/>
            <person name="Augustine A."/>
        </authorList>
    </citation>
    <scope>NUCLEOTIDE SEQUENCE</scope>
    <source>
        <tissue evidence="3">Leaf</tissue>
    </source>
</reference>
<keyword evidence="2" id="KW-0812">Transmembrane</keyword>
<evidence type="ECO:0000256" key="2">
    <source>
        <dbReference type="SAM" id="Phobius"/>
    </source>
</evidence>
<sequence length="126" mass="14958">MEMVNQPIMQPDSINGLQRGKRRNSGFRTLSMEYLDLATGSMSILTRWPRWWTRPLLSMVGSALSHWALEMMINVLKMTSLHGENWCGLNWIICFLMERMQQLFLHLILQLCWNIVLFFMILQMHQ</sequence>
<protein>
    <submittedName>
        <fullName evidence="3">NADPHcytochrome P450 reductase CPR P450R</fullName>
    </submittedName>
</protein>
<evidence type="ECO:0000313" key="3">
    <source>
        <dbReference type="EMBL" id="MBX27267.1"/>
    </source>
</evidence>
<keyword evidence="2" id="KW-0472">Membrane</keyword>
<dbReference type="AlphaFoldDB" id="A0A2P2MAK8"/>
<name>A0A2P2MAK8_RHIMU</name>
<evidence type="ECO:0000256" key="1">
    <source>
        <dbReference type="SAM" id="MobiDB-lite"/>
    </source>
</evidence>
<keyword evidence="2" id="KW-1133">Transmembrane helix</keyword>
<feature type="transmembrane region" description="Helical" evidence="2">
    <location>
        <begin position="103"/>
        <end position="122"/>
    </location>
</feature>
<accession>A0A2P2MAK8</accession>
<organism evidence="3">
    <name type="scientific">Rhizophora mucronata</name>
    <name type="common">Asiatic mangrove</name>
    <dbReference type="NCBI Taxonomy" id="61149"/>
    <lineage>
        <taxon>Eukaryota</taxon>
        <taxon>Viridiplantae</taxon>
        <taxon>Streptophyta</taxon>
        <taxon>Embryophyta</taxon>
        <taxon>Tracheophyta</taxon>
        <taxon>Spermatophyta</taxon>
        <taxon>Magnoliopsida</taxon>
        <taxon>eudicotyledons</taxon>
        <taxon>Gunneridae</taxon>
        <taxon>Pentapetalae</taxon>
        <taxon>rosids</taxon>
        <taxon>fabids</taxon>
        <taxon>Malpighiales</taxon>
        <taxon>Rhizophoraceae</taxon>
        <taxon>Rhizophora</taxon>
    </lineage>
</organism>
<feature type="region of interest" description="Disordered" evidence="1">
    <location>
        <begin position="1"/>
        <end position="21"/>
    </location>
</feature>
<dbReference type="EMBL" id="GGEC01046783">
    <property type="protein sequence ID" value="MBX27267.1"/>
    <property type="molecule type" value="Transcribed_RNA"/>
</dbReference>
<proteinExistence type="predicted"/>